<evidence type="ECO:0000313" key="4">
    <source>
        <dbReference type="Proteomes" id="UP000697710"/>
    </source>
</evidence>
<proteinExistence type="predicted"/>
<name>A0A956RNK4_UNCEI</name>
<accession>A0A956RNK4</accession>
<feature type="region of interest" description="Disordered" evidence="1">
    <location>
        <begin position="377"/>
        <end position="423"/>
    </location>
</feature>
<evidence type="ECO:0000256" key="1">
    <source>
        <dbReference type="SAM" id="MobiDB-lite"/>
    </source>
</evidence>
<keyword evidence="2" id="KW-0732">Signal</keyword>
<organism evidence="3 4">
    <name type="scientific">Eiseniibacteriota bacterium</name>
    <dbReference type="NCBI Taxonomy" id="2212470"/>
    <lineage>
        <taxon>Bacteria</taxon>
        <taxon>Candidatus Eiseniibacteriota</taxon>
    </lineage>
</organism>
<gene>
    <name evidence="3" type="ORF">KC729_08105</name>
</gene>
<reference evidence="3" key="2">
    <citation type="journal article" date="2021" name="Microbiome">
        <title>Successional dynamics and alternative stable states in a saline activated sludge microbial community over 9 years.</title>
        <authorList>
            <person name="Wang Y."/>
            <person name="Ye J."/>
            <person name="Ju F."/>
            <person name="Liu L."/>
            <person name="Boyd J.A."/>
            <person name="Deng Y."/>
            <person name="Parks D.H."/>
            <person name="Jiang X."/>
            <person name="Yin X."/>
            <person name="Woodcroft B.J."/>
            <person name="Tyson G.W."/>
            <person name="Hugenholtz P."/>
            <person name="Polz M.F."/>
            <person name="Zhang T."/>
        </authorList>
    </citation>
    <scope>NUCLEOTIDE SEQUENCE</scope>
    <source>
        <strain evidence="3">HKST-UBA01</strain>
    </source>
</reference>
<evidence type="ECO:0000256" key="2">
    <source>
        <dbReference type="SAM" id="SignalP"/>
    </source>
</evidence>
<dbReference type="Proteomes" id="UP000697710">
    <property type="component" value="Unassembled WGS sequence"/>
</dbReference>
<sequence length="423" mass="46442">MKGSWWSDARRSRVVLVVSSALWLTPLAALAPPPASAQLAPAPVEPEAVTRKAAAAPIRWKAIDLRNFFSQPGTQWTVYLESAETGQAVTTSRTVPIRQTRLRIALQQEDGNEQDLAYVQHTGVATIEILRPGDPRLEAAPVVRNDAPDPWPTSCGFNFVDTPHTIDIDEDDRLDLPVKFYATSPDPDARGLLLLDEGPDGVPNLASIEDVVEMIDPRQLALQDLVYPENTSKPLLVARYRPLEKCRFLAQLGIPGESTCDDCCDMSVFLREIVYRHFVPTYYRPEQHGLLERVRQDITTVSSAEPGTDLRSVDQAALARMASFFYLTGQGQQTREQLETALGERKLDFRAQLLMDRLEKLFITPETLAAWAAARGSGTASGPATAAESGRASTEADSTRVPAGAETPKMPDPESDNANQPGR</sequence>
<feature type="compositionally biased region" description="Low complexity" evidence="1">
    <location>
        <begin position="377"/>
        <end position="390"/>
    </location>
</feature>
<evidence type="ECO:0000313" key="3">
    <source>
        <dbReference type="EMBL" id="MCA9727631.1"/>
    </source>
</evidence>
<dbReference type="EMBL" id="JAGQHR010000203">
    <property type="protein sequence ID" value="MCA9727631.1"/>
    <property type="molecule type" value="Genomic_DNA"/>
</dbReference>
<feature type="signal peptide" evidence="2">
    <location>
        <begin position="1"/>
        <end position="31"/>
    </location>
</feature>
<feature type="chain" id="PRO_5037467278" evidence="2">
    <location>
        <begin position="32"/>
        <end position="423"/>
    </location>
</feature>
<comment type="caution">
    <text evidence="3">The sequence shown here is derived from an EMBL/GenBank/DDBJ whole genome shotgun (WGS) entry which is preliminary data.</text>
</comment>
<dbReference type="AlphaFoldDB" id="A0A956RNK4"/>
<reference evidence="3" key="1">
    <citation type="submission" date="2020-04" db="EMBL/GenBank/DDBJ databases">
        <authorList>
            <person name="Zhang T."/>
        </authorList>
    </citation>
    <scope>NUCLEOTIDE SEQUENCE</scope>
    <source>
        <strain evidence="3">HKST-UBA01</strain>
    </source>
</reference>
<protein>
    <submittedName>
        <fullName evidence="3">Uncharacterized protein</fullName>
    </submittedName>
</protein>